<keyword evidence="4" id="KW-1185">Reference proteome</keyword>
<dbReference type="EMBL" id="CP114976">
    <property type="protein sequence ID" value="WBE24646.1"/>
    <property type="molecule type" value="Genomic_DNA"/>
</dbReference>
<accession>A0AAE9VTG0</accession>
<evidence type="ECO:0000313" key="3">
    <source>
        <dbReference type="EMBL" id="WBE24646.1"/>
    </source>
</evidence>
<gene>
    <name evidence="3" type="ORF">O6P33_09750</name>
</gene>
<name>A0AAE9VTG0_9GAMM</name>
<dbReference type="KEGG" id="dce:O6P33_09750"/>
<dbReference type="InterPro" id="IPR011528">
    <property type="entry name" value="NERD"/>
</dbReference>
<dbReference type="Proteomes" id="UP001212189">
    <property type="component" value="Chromosome"/>
</dbReference>
<organism evidence="3 4">
    <name type="scientific">Denitrificimonas caeni</name>
    <dbReference type="NCBI Taxonomy" id="521720"/>
    <lineage>
        <taxon>Bacteria</taxon>
        <taxon>Pseudomonadati</taxon>
        <taxon>Pseudomonadota</taxon>
        <taxon>Gammaproteobacteria</taxon>
        <taxon>Pseudomonadales</taxon>
        <taxon>Pseudomonadaceae</taxon>
        <taxon>Denitrificimonas</taxon>
    </lineage>
</organism>
<evidence type="ECO:0000256" key="1">
    <source>
        <dbReference type="SAM" id="MobiDB-lite"/>
    </source>
</evidence>
<feature type="region of interest" description="Disordered" evidence="1">
    <location>
        <begin position="202"/>
        <end position="282"/>
    </location>
</feature>
<sequence>MSILLYGQKADRTHENKMLRAFIQALKADWGGAGKDITLIANSMWDGHEVDLVCILPTAILVVDFKHYSGHLIGTESGKWTVDSAVVQGGSNHRANPFQQIRDYKFAIIEWLEKHQLLANRNLGHINGAVVFTGPITGEIDLSVRSSYWFHTTDLARCSTTLADLASTELRVYPRDIEAIKKALGAQEVDFDFGQDNYQPKVEPIPPVFTPRTDAAEKPVESAATEPNWAYKANKAEAEPAQQESAKSEQKITAEPEAAKPASAAPKQDALTAHPIPPQKSRMSGMFKSAIVVGGVFLTMAVVSQIYPTIGQSSPAVTSTSQQVQPVEPVTEQQANTLAVNTQRYQPAATSAATKDSAATTYIEQIEARSAAQYVGQEVTACGTVAQTTPFSKGVYLNLDKPHPQQSLTLVVWDESLAAVENKLGRLSGLVGVDICARGPVGEYRNRPQMQVNAASAVHLKSNYRQVAAAAQQSSEVSVERIEAFRAPFYVGKQVMACGVLAGTSKFSKGVYLSLDKKYPNQSLTLIVWDENIAPLETKFGSFNSKIGRTFCALGTIEKYKKNLQIQIENPQFLRLMLN</sequence>
<evidence type="ECO:0000259" key="2">
    <source>
        <dbReference type="PROSITE" id="PS50965"/>
    </source>
</evidence>
<reference evidence="3 4" key="1">
    <citation type="submission" date="2022-12" db="EMBL/GenBank/DDBJ databases">
        <title>Coexistence and Characterization of a Novel Tigecycline Resistance gene tet(X) variant and blaNDM-1 in a Pseudomonas caeni Isolate of Chicken Origin.</title>
        <authorList>
            <person name="Lu X."/>
            <person name="Zhang L."/>
            <person name="Li R."/>
            <person name="Wang Z."/>
        </authorList>
    </citation>
    <scope>NUCLEOTIDE SEQUENCE [LARGE SCALE GENOMIC DNA]</scope>
    <source>
        <strain evidence="3 4">CE14</strain>
    </source>
</reference>
<protein>
    <submittedName>
        <fullName evidence="3">Nuclease-related domain-containing protein</fullName>
    </submittedName>
</protein>
<feature type="compositionally biased region" description="Basic and acidic residues" evidence="1">
    <location>
        <begin position="246"/>
        <end position="258"/>
    </location>
</feature>
<dbReference type="AlphaFoldDB" id="A0AAE9VTG0"/>
<dbReference type="Pfam" id="PF08378">
    <property type="entry name" value="NERD"/>
    <property type="match status" value="1"/>
</dbReference>
<dbReference type="PROSITE" id="PS50965">
    <property type="entry name" value="NERD"/>
    <property type="match status" value="1"/>
</dbReference>
<evidence type="ECO:0000313" key="4">
    <source>
        <dbReference type="Proteomes" id="UP001212189"/>
    </source>
</evidence>
<dbReference type="RefSeq" id="WP_269817589.1">
    <property type="nucleotide sequence ID" value="NZ_CP114976.1"/>
</dbReference>
<proteinExistence type="predicted"/>
<feature type="domain" description="NERD" evidence="2">
    <location>
        <begin position="10"/>
        <end position="131"/>
    </location>
</feature>